<sequence length="348" mass="36426">AAVKRSAVVGNPDLGLAIKQIYLDSQHDQGLADLLDAVLGQKATAEQTLGFQAVIKRARKQLKSRDSNASKSRRSVASSIEPSLSPSKRNIGISANNISAEHCASSVSKEKPVKISLRVMSPQKTPNVNGEMSRVSGANGTATTTTPPTRARSVSTTSSLTSLDSVDEDAMESANLNGTSSGKPPSGGQPMNGATTLSHMHSHVHKSFVANLATDNSLKRSSAEAGLAVEERDAALEAKKQKLKNSFDDVPFTSSSIRQSLSRRLPTAAAQASFPGLTQAPPNLALPAHLRNGAGKHARDDTSELASPLSDNFPLDSAATSRQGTPGVLGRPAKRLKPTQAPAKTKMS</sequence>
<feature type="compositionally biased region" description="Polar residues" evidence="1">
    <location>
        <begin position="69"/>
        <end position="90"/>
    </location>
</feature>
<comment type="caution">
    <text evidence="2">The sequence shown here is derived from an EMBL/GenBank/DDBJ whole genome shotgun (WGS) entry which is preliminary data.</text>
</comment>
<feature type="region of interest" description="Disordered" evidence="1">
    <location>
        <begin position="60"/>
        <end position="90"/>
    </location>
</feature>
<accession>A0ABR0LLZ3</accession>
<reference evidence="2 3" key="1">
    <citation type="submission" date="2023-08" db="EMBL/GenBank/DDBJ databases">
        <title>Black Yeasts Isolated from many extreme environments.</title>
        <authorList>
            <person name="Coleine C."/>
            <person name="Stajich J.E."/>
            <person name="Selbmann L."/>
        </authorList>
    </citation>
    <scope>NUCLEOTIDE SEQUENCE [LARGE SCALE GENOMIC DNA]</scope>
    <source>
        <strain evidence="2 3">CCFEE 536</strain>
    </source>
</reference>
<gene>
    <name evidence="2" type="ORF">LTR16_006150</name>
</gene>
<name>A0ABR0LLZ3_9PEZI</name>
<proteinExistence type="predicted"/>
<feature type="non-terminal residue" evidence="2">
    <location>
        <position position="1"/>
    </location>
</feature>
<feature type="region of interest" description="Disordered" evidence="1">
    <location>
        <begin position="117"/>
        <end position="196"/>
    </location>
</feature>
<evidence type="ECO:0000256" key="1">
    <source>
        <dbReference type="SAM" id="MobiDB-lite"/>
    </source>
</evidence>
<keyword evidence="3" id="KW-1185">Reference proteome</keyword>
<organism evidence="2 3">
    <name type="scientific">Cryomyces antarcticus</name>
    <dbReference type="NCBI Taxonomy" id="329879"/>
    <lineage>
        <taxon>Eukaryota</taxon>
        <taxon>Fungi</taxon>
        <taxon>Dikarya</taxon>
        <taxon>Ascomycota</taxon>
        <taxon>Pezizomycotina</taxon>
        <taxon>Dothideomycetes</taxon>
        <taxon>Dothideomycetes incertae sedis</taxon>
        <taxon>Cryomyces</taxon>
    </lineage>
</organism>
<feature type="compositionally biased region" description="Polar residues" evidence="1">
    <location>
        <begin position="122"/>
        <end position="140"/>
    </location>
</feature>
<feature type="compositionally biased region" description="Low complexity" evidence="1">
    <location>
        <begin position="141"/>
        <end position="164"/>
    </location>
</feature>
<evidence type="ECO:0000313" key="3">
    <source>
        <dbReference type="Proteomes" id="UP001357485"/>
    </source>
</evidence>
<evidence type="ECO:0000313" key="2">
    <source>
        <dbReference type="EMBL" id="KAK5199452.1"/>
    </source>
</evidence>
<protein>
    <recommendedName>
        <fullName evidence="4">DNA replication regulator Sld3 C-terminal domain-containing protein</fullName>
    </recommendedName>
</protein>
<evidence type="ECO:0008006" key="4">
    <source>
        <dbReference type="Google" id="ProtNLM"/>
    </source>
</evidence>
<dbReference type="Proteomes" id="UP001357485">
    <property type="component" value="Unassembled WGS sequence"/>
</dbReference>
<feature type="region of interest" description="Disordered" evidence="1">
    <location>
        <begin position="274"/>
        <end position="348"/>
    </location>
</feature>
<dbReference type="EMBL" id="JAVRRA010017518">
    <property type="protein sequence ID" value="KAK5199452.1"/>
    <property type="molecule type" value="Genomic_DNA"/>
</dbReference>
<feature type="compositionally biased region" description="Polar residues" evidence="1">
    <location>
        <begin position="174"/>
        <end position="183"/>
    </location>
</feature>